<organism evidence="2 3">
    <name type="scientific">Primorskyibacter flagellatus</name>
    <dbReference type="NCBI Taxonomy" id="1387277"/>
    <lineage>
        <taxon>Bacteria</taxon>
        <taxon>Pseudomonadati</taxon>
        <taxon>Pseudomonadota</taxon>
        <taxon>Alphaproteobacteria</taxon>
        <taxon>Rhodobacterales</taxon>
        <taxon>Roseobacteraceae</taxon>
        <taxon>Primorskyibacter</taxon>
    </lineage>
</organism>
<accession>A0A1W1ZA52</accession>
<evidence type="ECO:0000313" key="2">
    <source>
        <dbReference type="EMBL" id="SMC45320.1"/>
    </source>
</evidence>
<dbReference type="AlphaFoldDB" id="A0A1W1ZA52"/>
<gene>
    <name evidence="2" type="ORF">SAMN06295998_101384</name>
</gene>
<keyword evidence="1" id="KW-1133">Transmembrane helix</keyword>
<dbReference type="Proteomes" id="UP000192330">
    <property type="component" value="Unassembled WGS sequence"/>
</dbReference>
<reference evidence="2 3" key="1">
    <citation type="submission" date="2017-04" db="EMBL/GenBank/DDBJ databases">
        <authorList>
            <person name="Afonso C.L."/>
            <person name="Miller P.J."/>
            <person name="Scott M.A."/>
            <person name="Spackman E."/>
            <person name="Goraichik I."/>
            <person name="Dimitrov K.M."/>
            <person name="Suarez D.L."/>
            <person name="Swayne D.E."/>
        </authorList>
    </citation>
    <scope>NUCLEOTIDE SEQUENCE [LARGE SCALE GENOMIC DNA]</scope>
    <source>
        <strain evidence="2 3">CGMCC 1.12644</strain>
    </source>
</reference>
<feature type="transmembrane region" description="Helical" evidence="1">
    <location>
        <begin position="156"/>
        <end position="174"/>
    </location>
</feature>
<protein>
    <submittedName>
        <fullName evidence="2">Uncharacterized protein</fullName>
    </submittedName>
</protein>
<feature type="transmembrane region" description="Helical" evidence="1">
    <location>
        <begin position="87"/>
        <end position="106"/>
    </location>
</feature>
<sequence>MHGEKSAVQTMSHSADAYFHVRVLIGLVTGLGLTRLLNGLSRFVQHPSRTQIHPAHLAWTLFMLIYIIHFWWFEFGLSVIERWEFEHYAFVIGYAALLFFITTLLFPDRMEDYSGFAEYFTSRAGWFFALLALVFVVDMLDTLVKGRAHFTGLGPWYPVRQIGLAMLCCIAIFIRNGRLHLVFGLIAILAELWWIGSKFRFL</sequence>
<dbReference type="EMBL" id="FWYD01000001">
    <property type="protein sequence ID" value="SMC45320.1"/>
    <property type="molecule type" value="Genomic_DNA"/>
</dbReference>
<name>A0A1W1ZA52_9RHOB</name>
<keyword evidence="1" id="KW-0472">Membrane</keyword>
<feature type="transmembrane region" description="Helical" evidence="1">
    <location>
        <begin position="179"/>
        <end position="196"/>
    </location>
</feature>
<dbReference type="STRING" id="1387277.SAMN06295998_101384"/>
<keyword evidence="3" id="KW-1185">Reference proteome</keyword>
<feature type="transmembrane region" description="Helical" evidence="1">
    <location>
        <begin position="17"/>
        <end position="37"/>
    </location>
</feature>
<feature type="transmembrane region" description="Helical" evidence="1">
    <location>
        <begin position="57"/>
        <end position="75"/>
    </location>
</feature>
<feature type="transmembrane region" description="Helical" evidence="1">
    <location>
        <begin position="126"/>
        <end position="144"/>
    </location>
</feature>
<keyword evidence="1" id="KW-0812">Transmembrane</keyword>
<evidence type="ECO:0000256" key="1">
    <source>
        <dbReference type="SAM" id="Phobius"/>
    </source>
</evidence>
<evidence type="ECO:0000313" key="3">
    <source>
        <dbReference type="Proteomes" id="UP000192330"/>
    </source>
</evidence>
<proteinExistence type="predicted"/>